<evidence type="ECO:0000259" key="9">
    <source>
        <dbReference type="SMART" id="SM01081"/>
    </source>
</evidence>
<gene>
    <name evidence="10" type="primary">hexB</name>
    <name evidence="10" type="ORF">tloyanaT_12370</name>
</gene>
<dbReference type="InterPro" id="IPR004866">
    <property type="entry name" value="CHB/HEX_N_dom"/>
</dbReference>
<dbReference type="EMBL" id="BSSV01000002">
    <property type="protein sequence ID" value="GLX84985.1"/>
    <property type="molecule type" value="Genomic_DNA"/>
</dbReference>
<dbReference type="InterPro" id="IPR008965">
    <property type="entry name" value="CBM2/CBM3_carb-bd_dom_sf"/>
</dbReference>
<proteinExistence type="inferred from homology"/>
<dbReference type="SUPFAM" id="SSF55545">
    <property type="entry name" value="beta-N-acetylhexosaminidase-like domain"/>
    <property type="match status" value="1"/>
</dbReference>
<dbReference type="Gene3D" id="2.60.40.10">
    <property type="entry name" value="Immunoglobulins"/>
    <property type="match status" value="1"/>
</dbReference>
<dbReference type="InterPro" id="IPR017853">
    <property type="entry name" value="GH"/>
</dbReference>
<dbReference type="CDD" id="cd02847">
    <property type="entry name" value="E_set_Chitobiase_C"/>
    <property type="match status" value="1"/>
</dbReference>
<organism evidence="10 11">
    <name type="scientific">Thalassotalea loyana</name>
    <dbReference type="NCBI Taxonomy" id="280483"/>
    <lineage>
        <taxon>Bacteria</taxon>
        <taxon>Pseudomonadati</taxon>
        <taxon>Pseudomonadota</taxon>
        <taxon>Gammaproteobacteria</taxon>
        <taxon>Alteromonadales</taxon>
        <taxon>Colwelliaceae</taxon>
        <taxon>Thalassotalea</taxon>
    </lineage>
</organism>
<evidence type="ECO:0000256" key="4">
    <source>
        <dbReference type="ARBA" id="ARBA00022801"/>
    </source>
</evidence>
<dbReference type="Pfam" id="PF03174">
    <property type="entry name" value="CHB_HEX_C"/>
    <property type="match status" value="1"/>
</dbReference>
<dbReference type="SUPFAM" id="SSF51445">
    <property type="entry name" value="(Trans)glycosidases"/>
    <property type="match status" value="1"/>
</dbReference>
<dbReference type="InterPro" id="IPR029018">
    <property type="entry name" value="Hex-like_dom2"/>
</dbReference>
<evidence type="ECO:0000256" key="3">
    <source>
        <dbReference type="ARBA" id="ARBA00012663"/>
    </source>
</evidence>
<dbReference type="InterPro" id="IPR015882">
    <property type="entry name" value="HEX_bac_N"/>
</dbReference>
<evidence type="ECO:0000313" key="11">
    <source>
        <dbReference type="Proteomes" id="UP001157134"/>
    </source>
</evidence>
<feature type="domain" description="Chitobiase/beta-hexosaminidases N-terminal" evidence="9">
    <location>
        <begin position="47"/>
        <end position="212"/>
    </location>
</feature>
<dbReference type="PROSITE" id="PS51257">
    <property type="entry name" value="PROKAR_LIPOPROTEIN"/>
    <property type="match status" value="1"/>
</dbReference>
<dbReference type="Gene3D" id="3.30.379.10">
    <property type="entry name" value="Chitobiase/beta-hexosaminidase domain 2-like"/>
    <property type="match status" value="1"/>
</dbReference>
<dbReference type="InterPro" id="IPR014756">
    <property type="entry name" value="Ig_E-set"/>
</dbReference>
<accession>A0ABQ6HE17</accession>
<evidence type="ECO:0000256" key="1">
    <source>
        <dbReference type="ARBA" id="ARBA00001231"/>
    </source>
</evidence>
<keyword evidence="11" id="KW-1185">Reference proteome</keyword>
<dbReference type="InterPro" id="IPR004867">
    <property type="entry name" value="CHB_C_dom"/>
</dbReference>
<name>A0ABQ6HE17_9GAMM</name>
<comment type="catalytic activity">
    <reaction evidence="1">
        <text>Hydrolysis of terminal non-reducing N-acetyl-D-hexosamine residues in N-acetyl-beta-D-hexosaminides.</text>
        <dbReference type="EC" id="3.2.1.52"/>
    </reaction>
</comment>
<protein>
    <recommendedName>
        <fullName evidence="3">beta-N-acetylhexosaminidase</fullName>
        <ecNumber evidence="3">3.2.1.52</ecNumber>
    </recommendedName>
    <alternativeName>
        <fullName evidence="6">Beta-N-acetylhexosaminidase</fullName>
    </alternativeName>
    <alternativeName>
        <fullName evidence="7">N-acetyl-beta-glucosaminidase</fullName>
    </alternativeName>
</protein>
<dbReference type="InterPro" id="IPR012291">
    <property type="entry name" value="CBM2_carb-bd_dom_sf"/>
</dbReference>
<keyword evidence="5" id="KW-0326">Glycosidase</keyword>
<dbReference type="SUPFAM" id="SSF81296">
    <property type="entry name" value="E set domains"/>
    <property type="match status" value="1"/>
</dbReference>
<dbReference type="PRINTS" id="PR00738">
    <property type="entry name" value="GLHYDRLASE20"/>
</dbReference>
<dbReference type="PANTHER" id="PTHR22600:SF57">
    <property type="entry name" value="BETA-N-ACETYLHEXOSAMINIDASE"/>
    <property type="match status" value="1"/>
</dbReference>
<dbReference type="Pfam" id="PF03173">
    <property type="entry name" value="CHB_HEX"/>
    <property type="match status" value="1"/>
</dbReference>
<dbReference type="EC" id="3.2.1.52" evidence="3"/>
<dbReference type="Gene3D" id="3.20.20.80">
    <property type="entry name" value="Glycosidases"/>
    <property type="match status" value="1"/>
</dbReference>
<feature type="signal peptide" evidence="8">
    <location>
        <begin position="1"/>
        <end position="22"/>
    </location>
</feature>
<dbReference type="InterPro" id="IPR013783">
    <property type="entry name" value="Ig-like_fold"/>
</dbReference>
<dbReference type="Pfam" id="PF02838">
    <property type="entry name" value="Glyco_hydro_20b"/>
    <property type="match status" value="1"/>
</dbReference>
<feature type="chain" id="PRO_5047125835" description="beta-N-acetylhexosaminidase" evidence="8">
    <location>
        <begin position="23"/>
        <end position="888"/>
    </location>
</feature>
<dbReference type="InterPro" id="IPR025705">
    <property type="entry name" value="Beta_hexosaminidase_sua/sub"/>
</dbReference>
<comment type="similarity">
    <text evidence="2">Belongs to the glycosyl hydrolase 20 family.</text>
</comment>
<dbReference type="PANTHER" id="PTHR22600">
    <property type="entry name" value="BETA-HEXOSAMINIDASE"/>
    <property type="match status" value="1"/>
</dbReference>
<sequence>MRVLQFTLISALSIAGALTLSACSPNQHQEENALNKATQNDIDHIASTLDVKFALVTNQPSKQCDKNTTDGNCFTAKLTLTAAEAINAKNWQIYFSQITPIQSSSSDEFIIEHINGDIHRLSLTPKYSGFAKNETKSVTFYGSYWSLSESDAMPNYLVTAPELNAQVIESTRATIDADTGLEILPHVETYTSNKHHFKRTANDKTQWLTSQTLFDRNAPHFNAEVSEDDIAQAIIPTPLKVTRHPDNKLLSIKNGLNIVFNQVPLASVSAALERLSSMGIQQTNDGTPVQLFIEPKPNRVNGSYQLSITEDGISITGQDEQGVFYALQSLASLVVLESDTIPQLEIIDAPLFEFRSMLVDVARNFKSKAFILKLLDQMAAYKLNKFHFHLADDEGWRIEIPSLPELTQIGGQRCFDVTEQACLMPQLGAGIDTESPVNGYYTVADYQEILRYASARHIQVIPSLDMPGHSRAAVKAMTARFEKYKQQEMLDKANEFLLYEADDYTKYSSVQYYQDNTINVCLDSAYHFVEHLMKEVQQIHKEAEHPLTRYHIGADETAGAWVESPSCKAFLANNTEGITEAKQLSGYFVERVATMIAKLGIEPAAWADGLEHTRVENMPSVVQANAWGPLMWSSHSQTHELANRQWQVVISSPDALYFDFPYEADPKEHGYYWASREINTEKVFQFMPENLPIHAEFWNDRENNHYVADDTKQVDENNKIKSEPLHPGVKFYGVQGQLWTENTRSDDMAEHKIFPRLYALAERAWHKPSWAVNYDYQGKKYDKNSGIFTQELKAQRDRQWQKFAQTLGQKELPKLELADIAYRLPTVGAKIINETLHANIAFKGLTIEYQINDGEWVTYQQPVPVNGKVKVRARSYDGSRAGRSWLVK</sequence>
<evidence type="ECO:0000256" key="5">
    <source>
        <dbReference type="ARBA" id="ARBA00023295"/>
    </source>
</evidence>
<evidence type="ECO:0000256" key="7">
    <source>
        <dbReference type="ARBA" id="ARBA00033000"/>
    </source>
</evidence>
<evidence type="ECO:0000313" key="10">
    <source>
        <dbReference type="EMBL" id="GLX84985.1"/>
    </source>
</evidence>
<evidence type="ECO:0000256" key="8">
    <source>
        <dbReference type="SAM" id="SignalP"/>
    </source>
</evidence>
<dbReference type="RefSeq" id="WP_284296675.1">
    <property type="nucleotide sequence ID" value="NZ_BSSV01000002.1"/>
</dbReference>
<dbReference type="SMART" id="SM01081">
    <property type="entry name" value="CHB_HEX"/>
    <property type="match status" value="1"/>
</dbReference>
<evidence type="ECO:0000256" key="6">
    <source>
        <dbReference type="ARBA" id="ARBA00030512"/>
    </source>
</evidence>
<evidence type="ECO:0000256" key="2">
    <source>
        <dbReference type="ARBA" id="ARBA00006285"/>
    </source>
</evidence>
<comment type="caution">
    <text evidence="10">The sequence shown here is derived from an EMBL/GenBank/DDBJ whole genome shotgun (WGS) entry which is preliminary data.</text>
</comment>
<dbReference type="InterPro" id="IPR015883">
    <property type="entry name" value="Glyco_hydro_20_cat"/>
</dbReference>
<dbReference type="Pfam" id="PF00728">
    <property type="entry name" value="Glyco_hydro_20"/>
    <property type="match status" value="1"/>
</dbReference>
<dbReference type="Proteomes" id="UP001157134">
    <property type="component" value="Unassembled WGS sequence"/>
</dbReference>
<dbReference type="Gene3D" id="2.60.40.290">
    <property type="match status" value="1"/>
</dbReference>
<keyword evidence="8" id="KW-0732">Signal</keyword>
<keyword evidence="4" id="KW-0378">Hydrolase</keyword>
<reference evidence="10 11" key="1">
    <citation type="submission" date="2023-03" db="EMBL/GenBank/DDBJ databases">
        <title>Thalassotalea loyana LMG 22536T draft genome sequence.</title>
        <authorList>
            <person name="Sawabe T."/>
        </authorList>
    </citation>
    <scope>NUCLEOTIDE SEQUENCE [LARGE SCALE GENOMIC DNA]</scope>
    <source>
        <strain evidence="10 11">LMG 22536</strain>
    </source>
</reference>
<dbReference type="SUPFAM" id="SSF49384">
    <property type="entry name" value="Carbohydrate-binding domain"/>
    <property type="match status" value="1"/>
</dbReference>